<feature type="compositionally biased region" description="Polar residues" evidence="2">
    <location>
        <begin position="1"/>
        <end position="18"/>
    </location>
</feature>
<sequence length="352" mass="39578">MATINSHQEAVTSIQSGARQPDTGRASQDSATNPERLSRSSITPEKGKAMLRKAPSLSSIPEQSSIQERKAERLPADKVKTQLPATRSQASSDSLEGNLEELARDIKYFRSNRRKAESKGSEHDYKQQVQQLDRELQVVRRLKNSVKDIARMPAMADYSFIENPGSGLASQAHGVLKDARAVVTEAKQELAEAREKLSAFKSGQRSTRRLHKAFQSLQKGVLTFNKEQPSGSLNSVRDHTRHLRLLDNQLSHAKAVLSGSEKLLQSRRKASDRGVELPDFREQVQEIHSQANSEVSRLKEEITTVRDSRKSAKQREKQEKTELKKAKQQARQKEEQAISPSTQPIDRFQTKL</sequence>
<feature type="coiled-coil region" evidence="1">
    <location>
        <begin position="99"/>
        <end position="142"/>
    </location>
</feature>
<evidence type="ECO:0000313" key="3">
    <source>
        <dbReference type="EMBL" id="MCW7555644.1"/>
    </source>
</evidence>
<feature type="region of interest" description="Disordered" evidence="2">
    <location>
        <begin position="1"/>
        <end position="97"/>
    </location>
</feature>
<name>A0ABT3N360_9GAMM</name>
<protein>
    <submittedName>
        <fullName evidence="3">Uncharacterized protein</fullName>
    </submittedName>
</protein>
<dbReference type="RefSeq" id="WP_262565401.1">
    <property type="nucleotide sequence ID" value="NZ_JAPFCC010000001.1"/>
</dbReference>
<feature type="compositionally biased region" description="Polar residues" evidence="2">
    <location>
        <begin position="25"/>
        <end position="43"/>
    </location>
</feature>
<keyword evidence="1" id="KW-0175">Coiled coil</keyword>
<feature type="region of interest" description="Disordered" evidence="2">
    <location>
        <begin position="288"/>
        <end position="352"/>
    </location>
</feature>
<feature type="compositionally biased region" description="Basic and acidic residues" evidence="2">
    <location>
        <begin position="296"/>
        <end position="336"/>
    </location>
</feature>
<feature type="compositionally biased region" description="Basic and acidic residues" evidence="2">
    <location>
        <begin position="67"/>
        <end position="80"/>
    </location>
</feature>
<evidence type="ECO:0000256" key="1">
    <source>
        <dbReference type="SAM" id="Coils"/>
    </source>
</evidence>
<accession>A0ABT3N360</accession>
<feature type="compositionally biased region" description="Polar residues" evidence="2">
    <location>
        <begin position="83"/>
        <end position="95"/>
    </location>
</feature>
<evidence type="ECO:0000256" key="2">
    <source>
        <dbReference type="SAM" id="MobiDB-lite"/>
    </source>
</evidence>
<comment type="caution">
    <text evidence="3">The sequence shown here is derived from an EMBL/GenBank/DDBJ whole genome shotgun (WGS) entry which is preliminary data.</text>
</comment>
<feature type="compositionally biased region" description="Polar residues" evidence="2">
    <location>
        <begin position="56"/>
        <end position="66"/>
    </location>
</feature>
<keyword evidence="4" id="KW-1185">Reference proteome</keyword>
<dbReference type="EMBL" id="JAPFCC010000001">
    <property type="protein sequence ID" value="MCW7555644.1"/>
    <property type="molecule type" value="Genomic_DNA"/>
</dbReference>
<organism evidence="3 4">
    <name type="scientific">Endozoicomonas gorgoniicola</name>
    <dbReference type="NCBI Taxonomy" id="1234144"/>
    <lineage>
        <taxon>Bacteria</taxon>
        <taxon>Pseudomonadati</taxon>
        <taxon>Pseudomonadota</taxon>
        <taxon>Gammaproteobacteria</taxon>
        <taxon>Oceanospirillales</taxon>
        <taxon>Endozoicomonadaceae</taxon>
        <taxon>Endozoicomonas</taxon>
    </lineage>
</organism>
<reference evidence="3 4" key="1">
    <citation type="submission" date="2022-10" db="EMBL/GenBank/DDBJ databases">
        <title>High-quality genome sequences of two octocoral-associated bacteria, Endozoicomonas euniceicola EF212 and Endozoicomonas gorgoniicola PS125.</title>
        <authorList>
            <person name="Chiou Y.-J."/>
            <person name="Chen Y.-H."/>
        </authorList>
    </citation>
    <scope>NUCLEOTIDE SEQUENCE [LARGE SCALE GENOMIC DNA]</scope>
    <source>
        <strain evidence="3 4">PS125</strain>
    </source>
</reference>
<feature type="coiled-coil region" evidence="1">
    <location>
        <begin position="176"/>
        <end position="203"/>
    </location>
</feature>
<gene>
    <name evidence="3" type="ORF">NX722_24060</name>
</gene>
<dbReference type="Proteomes" id="UP001209854">
    <property type="component" value="Unassembled WGS sequence"/>
</dbReference>
<proteinExistence type="predicted"/>
<evidence type="ECO:0000313" key="4">
    <source>
        <dbReference type="Proteomes" id="UP001209854"/>
    </source>
</evidence>